<feature type="region of interest" description="Disordered" evidence="17">
    <location>
        <begin position="302"/>
        <end position="329"/>
    </location>
</feature>
<dbReference type="PANTHER" id="PTHR19308:SF14">
    <property type="entry name" value="START DOMAIN-CONTAINING PROTEIN"/>
    <property type="match status" value="1"/>
</dbReference>
<evidence type="ECO:0000256" key="5">
    <source>
        <dbReference type="ARBA" id="ARBA00022490"/>
    </source>
</evidence>
<keyword evidence="10" id="KW-0969">Cilium</keyword>
<dbReference type="FunFam" id="3.30.530.20:FF:000008">
    <property type="entry name" value="START domain containing 10"/>
    <property type="match status" value="1"/>
</dbReference>
<dbReference type="InterPro" id="IPR023393">
    <property type="entry name" value="START-like_dom_sf"/>
</dbReference>
<dbReference type="SUPFAM" id="SSF55961">
    <property type="entry name" value="Bet v1-like"/>
    <property type="match status" value="1"/>
</dbReference>
<dbReference type="PhylomeDB" id="T1IMT8"/>
<proteinExistence type="predicted"/>
<dbReference type="SMART" id="SM00234">
    <property type="entry name" value="START"/>
    <property type="match status" value="1"/>
</dbReference>
<dbReference type="InterPro" id="IPR051213">
    <property type="entry name" value="START_lipid_transfer"/>
</dbReference>
<evidence type="ECO:0000256" key="6">
    <source>
        <dbReference type="ARBA" id="ARBA00022553"/>
    </source>
</evidence>
<protein>
    <recommendedName>
        <fullName evidence="14">START domain-containing protein 10</fullName>
    </recommendedName>
    <alternativeName>
        <fullName evidence="15">PCTP-like protein</fullName>
    </alternativeName>
    <alternativeName>
        <fullName evidence="16">StAR-related lipid transfer protein 10</fullName>
    </alternativeName>
</protein>
<dbReference type="Gene3D" id="3.30.530.20">
    <property type="match status" value="1"/>
</dbReference>
<evidence type="ECO:0000256" key="11">
    <source>
        <dbReference type="ARBA" id="ARBA00023121"/>
    </source>
</evidence>
<dbReference type="EMBL" id="JH431094">
    <property type="status" value="NOT_ANNOTATED_CDS"/>
    <property type="molecule type" value="Genomic_DNA"/>
</dbReference>
<evidence type="ECO:0000313" key="19">
    <source>
        <dbReference type="EnsemblMetazoa" id="SMAR002302-PA"/>
    </source>
</evidence>
<keyword evidence="4" id="KW-0813">Transport</keyword>
<keyword evidence="7" id="KW-0282">Flagellum</keyword>
<keyword evidence="5" id="KW-0963">Cytoplasm</keyword>
<dbReference type="GO" id="GO:0031514">
    <property type="term" value="C:motile cilium"/>
    <property type="evidence" value="ECO:0007669"/>
    <property type="project" value="UniProtKB-SubCell"/>
</dbReference>
<dbReference type="GO" id="GO:0016020">
    <property type="term" value="C:membrane"/>
    <property type="evidence" value="ECO:0007669"/>
    <property type="project" value="UniProtKB-SubCell"/>
</dbReference>
<evidence type="ECO:0000256" key="16">
    <source>
        <dbReference type="ARBA" id="ARBA00080073"/>
    </source>
</evidence>
<dbReference type="EnsemblMetazoa" id="SMAR002302-RA">
    <property type="protein sequence ID" value="SMAR002302-PA"/>
    <property type="gene ID" value="SMAR002302"/>
</dbReference>
<reference evidence="19" key="2">
    <citation type="submission" date="2015-02" db="UniProtKB">
        <authorList>
            <consortium name="EnsemblMetazoa"/>
        </authorList>
    </citation>
    <scope>IDENTIFICATION</scope>
</reference>
<evidence type="ECO:0000313" key="20">
    <source>
        <dbReference type="Proteomes" id="UP000014500"/>
    </source>
</evidence>
<keyword evidence="12" id="KW-0472">Membrane</keyword>
<dbReference type="Pfam" id="PF01852">
    <property type="entry name" value="START"/>
    <property type="match status" value="1"/>
</dbReference>
<evidence type="ECO:0000256" key="3">
    <source>
        <dbReference type="ARBA" id="ARBA00004496"/>
    </source>
</evidence>
<keyword evidence="20" id="KW-1185">Reference proteome</keyword>
<organism evidence="19 20">
    <name type="scientific">Strigamia maritima</name>
    <name type="common">European centipede</name>
    <name type="synonym">Geophilus maritimus</name>
    <dbReference type="NCBI Taxonomy" id="126957"/>
    <lineage>
        <taxon>Eukaryota</taxon>
        <taxon>Metazoa</taxon>
        <taxon>Ecdysozoa</taxon>
        <taxon>Arthropoda</taxon>
        <taxon>Myriapoda</taxon>
        <taxon>Chilopoda</taxon>
        <taxon>Pleurostigmophora</taxon>
        <taxon>Geophilomorpha</taxon>
        <taxon>Linotaeniidae</taxon>
        <taxon>Strigamia</taxon>
    </lineage>
</organism>
<dbReference type="PROSITE" id="PS50848">
    <property type="entry name" value="START"/>
    <property type="match status" value="1"/>
</dbReference>
<evidence type="ECO:0000256" key="17">
    <source>
        <dbReference type="SAM" id="MobiDB-lite"/>
    </source>
</evidence>
<dbReference type="OMA" id="KEQCENQ"/>
<evidence type="ECO:0000256" key="14">
    <source>
        <dbReference type="ARBA" id="ARBA00070345"/>
    </source>
</evidence>
<evidence type="ECO:0000256" key="13">
    <source>
        <dbReference type="ARBA" id="ARBA00023273"/>
    </source>
</evidence>
<dbReference type="GO" id="GO:0006869">
    <property type="term" value="P:lipid transport"/>
    <property type="evidence" value="ECO:0007669"/>
    <property type="project" value="UniProtKB-KW"/>
</dbReference>
<evidence type="ECO:0000256" key="9">
    <source>
        <dbReference type="ARBA" id="ARBA00023055"/>
    </source>
</evidence>
<dbReference type="STRING" id="126957.T1IMT8"/>
<dbReference type="HOGENOM" id="CLU_064150_2_0_1"/>
<keyword evidence="6" id="KW-0597">Phosphoprotein</keyword>
<keyword evidence="8" id="KW-0007">Acetylation</keyword>
<evidence type="ECO:0000256" key="1">
    <source>
        <dbReference type="ARBA" id="ARBA00004230"/>
    </source>
</evidence>
<evidence type="ECO:0000256" key="12">
    <source>
        <dbReference type="ARBA" id="ARBA00023136"/>
    </source>
</evidence>
<evidence type="ECO:0000256" key="10">
    <source>
        <dbReference type="ARBA" id="ARBA00023069"/>
    </source>
</evidence>
<comment type="subcellular location">
    <subcellularLocation>
        <location evidence="1">Cell projection</location>
        <location evidence="1">Cilium</location>
        <location evidence="1">Flagellum</location>
    </subcellularLocation>
    <subcellularLocation>
        <location evidence="3">Cytoplasm</location>
    </subcellularLocation>
    <subcellularLocation>
        <location evidence="2">Membrane</location>
    </subcellularLocation>
</comment>
<dbReference type="InterPro" id="IPR002913">
    <property type="entry name" value="START_lipid-bd_dom"/>
</dbReference>
<sequence>MKLGEVRVAEDDDFKQLISCVDNHDGWDLEYRKSTTFVWTKTTEHTDFKMIKLKTTFKDVRASLVYDVLHDPNYRKIWDKHMLESYDIGCLNPNNDIGYYAMNCPSPLKKRDFVVQRSWLDTGKEYLLLNHSVYHNTIPPKKGFIRAISYLTGFVIRSLDDESCELSYVTHSDPKGKKNTYNTCCVVRSGHRRAPEICPVCRASSPDKMGLADVFEQYRIPSERTACRIIVNPTRVPDKASKLPPWLVNKLSQIFAPKMLKRVHKACLGYDAWKKAHNPRCKPWLYPEQINLPRISVDHCIQKETTEEEEEEEEEGKFDEKSFIDTSDD</sequence>
<evidence type="ECO:0000256" key="8">
    <source>
        <dbReference type="ARBA" id="ARBA00022990"/>
    </source>
</evidence>
<feature type="domain" description="START" evidence="18">
    <location>
        <begin position="23"/>
        <end position="272"/>
    </location>
</feature>
<evidence type="ECO:0000256" key="2">
    <source>
        <dbReference type="ARBA" id="ARBA00004370"/>
    </source>
</evidence>
<feature type="compositionally biased region" description="Acidic residues" evidence="17">
    <location>
        <begin position="306"/>
        <end position="317"/>
    </location>
</feature>
<keyword evidence="11" id="KW-0446">Lipid-binding</keyword>
<name>T1IMT8_STRMM</name>
<dbReference type="GO" id="GO:0008289">
    <property type="term" value="F:lipid binding"/>
    <property type="evidence" value="ECO:0007669"/>
    <property type="project" value="UniProtKB-KW"/>
</dbReference>
<reference evidence="20" key="1">
    <citation type="submission" date="2011-05" db="EMBL/GenBank/DDBJ databases">
        <authorList>
            <person name="Richards S.R."/>
            <person name="Qu J."/>
            <person name="Jiang H."/>
            <person name="Jhangiani S.N."/>
            <person name="Agravi P."/>
            <person name="Goodspeed R."/>
            <person name="Gross S."/>
            <person name="Mandapat C."/>
            <person name="Jackson L."/>
            <person name="Mathew T."/>
            <person name="Pu L."/>
            <person name="Thornton R."/>
            <person name="Saada N."/>
            <person name="Wilczek-Boney K.B."/>
            <person name="Lee S."/>
            <person name="Kovar C."/>
            <person name="Wu Y."/>
            <person name="Scherer S.E."/>
            <person name="Worley K.C."/>
            <person name="Muzny D.M."/>
            <person name="Gibbs R."/>
        </authorList>
    </citation>
    <scope>NUCLEOTIDE SEQUENCE</scope>
    <source>
        <strain evidence="20">Brora</strain>
    </source>
</reference>
<evidence type="ECO:0000256" key="15">
    <source>
        <dbReference type="ARBA" id="ARBA00076937"/>
    </source>
</evidence>
<evidence type="ECO:0000256" key="7">
    <source>
        <dbReference type="ARBA" id="ARBA00022846"/>
    </source>
</evidence>
<dbReference type="GO" id="GO:0005829">
    <property type="term" value="C:cytosol"/>
    <property type="evidence" value="ECO:0007669"/>
    <property type="project" value="UniProtKB-ARBA"/>
</dbReference>
<dbReference type="CDD" id="cd08871">
    <property type="entry name" value="START_STARD10-like"/>
    <property type="match status" value="1"/>
</dbReference>
<keyword evidence="9" id="KW-0445">Lipid transport</keyword>
<dbReference type="PANTHER" id="PTHR19308">
    <property type="entry name" value="PHOSPHATIDYLCHOLINE TRANSFER PROTEIN"/>
    <property type="match status" value="1"/>
</dbReference>
<accession>T1IMT8</accession>
<evidence type="ECO:0000256" key="4">
    <source>
        <dbReference type="ARBA" id="ARBA00022448"/>
    </source>
</evidence>
<dbReference type="Proteomes" id="UP000014500">
    <property type="component" value="Unassembled WGS sequence"/>
</dbReference>
<dbReference type="AlphaFoldDB" id="T1IMT8"/>
<dbReference type="eggNOG" id="KOG2761">
    <property type="taxonomic scope" value="Eukaryota"/>
</dbReference>
<keyword evidence="13" id="KW-0966">Cell projection</keyword>
<evidence type="ECO:0000259" key="18">
    <source>
        <dbReference type="PROSITE" id="PS50848"/>
    </source>
</evidence>
<dbReference type="InterPro" id="IPR041951">
    <property type="entry name" value="STARD10_START"/>
</dbReference>